<evidence type="ECO:0000313" key="3">
    <source>
        <dbReference type="Proteomes" id="UP001604336"/>
    </source>
</evidence>
<sequence length="227" mass="26145">MRTIQGNPLPFNLVHCPLILANNYILANEFKSKEDEEIKDEEIKENDEEEACTLECEEEEDEGMTDIEEEIDMETKGIRRGVSYNNLLKQLYQEGVREVDLLGEPSGRFFDYYVLYGTPKRKVRVPRFEKYGSPPTILPPPTGWVIGEERQDESDIEVQEIEPKEQCEILHVNLVQEVDSSRDKQEVEIEAAERVVCRKPTISLTKHLRPLYVKALVNGIPVAKSSH</sequence>
<evidence type="ECO:0000313" key="2">
    <source>
        <dbReference type="EMBL" id="KAL2471290.1"/>
    </source>
</evidence>
<protein>
    <submittedName>
        <fullName evidence="2">Uncharacterized protein</fullName>
    </submittedName>
</protein>
<feature type="region of interest" description="Disordered" evidence="1">
    <location>
        <begin position="37"/>
        <end position="63"/>
    </location>
</feature>
<keyword evidence="3" id="KW-1185">Reference proteome</keyword>
<reference evidence="3" key="1">
    <citation type="submission" date="2024-07" db="EMBL/GenBank/DDBJ databases">
        <title>Two chromosome-level genome assemblies of Korean endemic species Abeliophyllum distichum and Forsythia ovata (Oleaceae).</title>
        <authorList>
            <person name="Jang H."/>
        </authorList>
    </citation>
    <scope>NUCLEOTIDE SEQUENCE [LARGE SCALE GENOMIC DNA]</scope>
</reference>
<dbReference type="Proteomes" id="UP001604336">
    <property type="component" value="Unassembled WGS sequence"/>
</dbReference>
<dbReference type="EMBL" id="JBFOLK010000012">
    <property type="protein sequence ID" value="KAL2471290.1"/>
    <property type="molecule type" value="Genomic_DNA"/>
</dbReference>
<evidence type="ECO:0000256" key="1">
    <source>
        <dbReference type="SAM" id="MobiDB-lite"/>
    </source>
</evidence>
<proteinExistence type="predicted"/>
<gene>
    <name evidence="2" type="ORF">Adt_39426</name>
</gene>
<comment type="caution">
    <text evidence="2">The sequence shown here is derived from an EMBL/GenBank/DDBJ whole genome shotgun (WGS) entry which is preliminary data.</text>
</comment>
<dbReference type="AlphaFoldDB" id="A0ABD1Q526"/>
<accession>A0ABD1Q526</accession>
<organism evidence="2 3">
    <name type="scientific">Abeliophyllum distichum</name>
    <dbReference type="NCBI Taxonomy" id="126358"/>
    <lineage>
        <taxon>Eukaryota</taxon>
        <taxon>Viridiplantae</taxon>
        <taxon>Streptophyta</taxon>
        <taxon>Embryophyta</taxon>
        <taxon>Tracheophyta</taxon>
        <taxon>Spermatophyta</taxon>
        <taxon>Magnoliopsida</taxon>
        <taxon>eudicotyledons</taxon>
        <taxon>Gunneridae</taxon>
        <taxon>Pentapetalae</taxon>
        <taxon>asterids</taxon>
        <taxon>lamiids</taxon>
        <taxon>Lamiales</taxon>
        <taxon>Oleaceae</taxon>
        <taxon>Forsythieae</taxon>
        <taxon>Abeliophyllum</taxon>
    </lineage>
</organism>
<name>A0ABD1Q526_9LAMI</name>